<keyword evidence="8" id="KW-1185">Reference proteome</keyword>
<keyword evidence="3" id="KW-0862">Zinc</keyword>
<gene>
    <name evidence="7" type="primary">NDAI0F03140</name>
    <name evidence="7" type="ordered locus">NDAI_0F03140</name>
</gene>
<dbReference type="Gene3D" id="4.10.1110.10">
    <property type="entry name" value="AN1-like Zinc finger"/>
    <property type="match status" value="1"/>
</dbReference>
<dbReference type="Pfam" id="PF01428">
    <property type="entry name" value="zf-AN1"/>
    <property type="match status" value="1"/>
</dbReference>
<accession>G0WCX1</accession>
<evidence type="ECO:0000313" key="8">
    <source>
        <dbReference type="Proteomes" id="UP000000689"/>
    </source>
</evidence>
<evidence type="ECO:0000256" key="5">
    <source>
        <dbReference type="SAM" id="MobiDB-lite"/>
    </source>
</evidence>
<dbReference type="Pfam" id="PF25327">
    <property type="entry name" value="UBL_ZFAND1"/>
    <property type="match status" value="1"/>
</dbReference>
<dbReference type="SMART" id="SM00154">
    <property type="entry name" value="ZnF_AN1"/>
    <property type="match status" value="1"/>
</dbReference>
<organism evidence="7 8">
    <name type="scientific">Naumovozyma dairenensis (strain ATCC 10597 / BCRC 20456 / CBS 421 / NBRC 0211 / NRRL Y-12639)</name>
    <name type="common">Saccharomyces dairenensis</name>
    <dbReference type="NCBI Taxonomy" id="1071378"/>
    <lineage>
        <taxon>Eukaryota</taxon>
        <taxon>Fungi</taxon>
        <taxon>Dikarya</taxon>
        <taxon>Ascomycota</taxon>
        <taxon>Saccharomycotina</taxon>
        <taxon>Saccharomycetes</taxon>
        <taxon>Saccharomycetales</taxon>
        <taxon>Saccharomycetaceae</taxon>
        <taxon>Naumovozyma</taxon>
    </lineage>
</organism>
<dbReference type="Proteomes" id="UP000000689">
    <property type="component" value="Chromosome 6"/>
</dbReference>
<dbReference type="KEGG" id="ndi:NDAI_0F03140"/>
<evidence type="ECO:0000259" key="6">
    <source>
        <dbReference type="PROSITE" id="PS51039"/>
    </source>
</evidence>
<dbReference type="GO" id="GO:0035617">
    <property type="term" value="P:stress granule disassembly"/>
    <property type="evidence" value="ECO:0007669"/>
    <property type="project" value="EnsemblFungi"/>
</dbReference>
<reference evidence="7 8" key="1">
    <citation type="journal article" date="2011" name="Proc. Natl. Acad. Sci. U.S.A.">
        <title>Evolutionary erosion of yeast sex chromosomes by mating-type switching accidents.</title>
        <authorList>
            <person name="Gordon J.L."/>
            <person name="Armisen D."/>
            <person name="Proux-Wera E."/>
            <person name="Oheigeartaigh S.S."/>
            <person name="Byrne K.P."/>
            <person name="Wolfe K.H."/>
        </authorList>
    </citation>
    <scope>NUCLEOTIDE SEQUENCE [LARGE SCALE GENOMIC DNA]</scope>
    <source>
        <strain evidence="8">ATCC 10597 / BCRC 20456 / CBS 421 / NBRC 0211 / NRRL Y-12639</strain>
    </source>
</reference>
<dbReference type="GO" id="GO:0070628">
    <property type="term" value="F:proteasome binding"/>
    <property type="evidence" value="ECO:0007669"/>
    <property type="project" value="EnsemblFungi"/>
</dbReference>
<dbReference type="PROSITE" id="PS51039">
    <property type="entry name" value="ZF_AN1"/>
    <property type="match status" value="1"/>
</dbReference>
<dbReference type="GO" id="GO:0005737">
    <property type="term" value="C:cytoplasm"/>
    <property type="evidence" value="ECO:0007669"/>
    <property type="project" value="TreeGrafter"/>
</dbReference>
<dbReference type="SUPFAM" id="SSF118310">
    <property type="entry name" value="AN1-like Zinc finger"/>
    <property type="match status" value="1"/>
</dbReference>
<evidence type="ECO:0000256" key="1">
    <source>
        <dbReference type="ARBA" id="ARBA00022723"/>
    </source>
</evidence>
<evidence type="ECO:0000256" key="3">
    <source>
        <dbReference type="ARBA" id="ARBA00022833"/>
    </source>
</evidence>
<protein>
    <recommendedName>
        <fullName evidence="6">AN1-type domain-containing protein</fullName>
    </recommendedName>
</protein>
<evidence type="ECO:0000256" key="2">
    <source>
        <dbReference type="ARBA" id="ARBA00022771"/>
    </source>
</evidence>
<dbReference type="EMBL" id="HE580272">
    <property type="protein sequence ID" value="CCD25632.1"/>
    <property type="molecule type" value="Genomic_DNA"/>
</dbReference>
<dbReference type="OMA" id="RQYCLKH"/>
<feature type="domain" description="AN1-type" evidence="6">
    <location>
        <begin position="14"/>
        <end position="60"/>
    </location>
</feature>
<sequence length="283" mass="32383">MTTSQGSEREIGMLDVGTHCSLCEKLDFLPFHCSSCNKDFCSEHRSKQSHYCESLKQQTTTPRSSETVRGNDEQYFKSLLPEKGYIRVNQPHVRNPVSTNEAVLGNGNLREKNTIRSRLNESTLSKLKSFFDKHRSSNNKKTSRSFFSSKKSNNDENEGNILLLKKSAIGDSKIPTSNRIHIWCYYLEGNSEQEGDANSVKTAVFINKIWPLGRTLDYLAQQLQVKNLNSNFKTTKKEKLYLYKEIKAKDNVDFKLLELSDRVANELHDKDVVYLVRGDDVIA</sequence>
<dbReference type="PANTHER" id="PTHR14677:SF40">
    <property type="entry name" value="CDC48-ASSOCIATED UBIQUITIN-LIKE_ZINC FINGER PROTEIN 1"/>
    <property type="match status" value="1"/>
</dbReference>
<dbReference type="GO" id="GO:1903843">
    <property type="term" value="P:cellular response to arsenite ion"/>
    <property type="evidence" value="ECO:0007669"/>
    <property type="project" value="EnsemblFungi"/>
</dbReference>
<dbReference type="GO" id="GO:0043161">
    <property type="term" value="P:proteasome-mediated ubiquitin-dependent protein catabolic process"/>
    <property type="evidence" value="ECO:0007669"/>
    <property type="project" value="EnsemblFungi"/>
</dbReference>
<dbReference type="PANTHER" id="PTHR14677">
    <property type="entry name" value="ARSENITE INDUCUBLE RNA ASSOCIATED PROTEIN AIP-1-RELATED"/>
    <property type="match status" value="1"/>
</dbReference>
<dbReference type="InterPro" id="IPR035896">
    <property type="entry name" value="AN1-like_Znf"/>
</dbReference>
<keyword evidence="2 4" id="KW-0863">Zinc-finger</keyword>
<dbReference type="InterPro" id="IPR057358">
    <property type="entry name" value="UBL_ZFAND1-like"/>
</dbReference>
<dbReference type="GO" id="GO:0008270">
    <property type="term" value="F:zinc ion binding"/>
    <property type="evidence" value="ECO:0007669"/>
    <property type="project" value="UniProtKB-KW"/>
</dbReference>
<feature type="region of interest" description="Disordered" evidence="5">
    <location>
        <begin position="133"/>
        <end position="155"/>
    </location>
</feature>
<dbReference type="eggNOG" id="KOG3183">
    <property type="taxonomic scope" value="Eukaryota"/>
</dbReference>
<dbReference type="AlphaFoldDB" id="G0WCX1"/>
<dbReference type="OrthoDB" id="431929at2759"/>
<proteinExistence type="predicted"/>
<evidence type="ECO:0000256" key="4">
    <source>
        <dbReference type="PROSITE-ProRule" id="PRU00449"/>
    </source>
</evidence>
<dbReference type="STRING" id="1071378.G0WCX1"/>
<evidence type="ECO:0000313" key="7">
    <source>
        <dbReference type="EMBL" id="CCD25632.1"/>
    </source>
</evidence>
<keyword evidence="1" id="KW-0479">Metal-binding</keyword>
<name>G0WCX1_NAUDC</name>
<dbReference type="InterPro" id="IPR000058">
    <property type="entry name" value="Znf_AN1"/>
</dbReference>
<dbReference type="RefSeq" id="XP_003670875.1">
    <property type="nucleotide sequence ID" value="XM_003670827.1"/>
</dbReference>
<dbReference type="HOGENOM" id="CLU_052358_2_1_1"/>
<dbReference type="GeneID" id="11496970"/>